<dbReference type="InterPro" id="IPR050638">
    <property type="entry name" value="AA-Vitamin_Transporters"/>
</dbReference>
<evidence type="ECO:0000256" key="2">
    <source>
        <dbReference type="ARBA" id="ARBA00007362"/>
    </source>
</evidence>
<dbReference type="EMBL" id="CP094358">
    <property type="protein sequence ID" value="UOB16235.1"/>
    <property type="molecule type" value="Genomic_DNA"/>
</dbReference>
<feature type="transmembrane region" description="Helical" evidence="6">
    <location>
        <begin position="123"/>
        <end position="143"/>
    </location>
</feature>
<dbReference type="InterPro" id="IPR000620">
    <property type="entry name" value="EamA_dom"/>
</dbReference>
<feature type="transmembrane region" description="Helical" evidence="6">
    <location>
        <begin position="215"/>
        <end position="234"/>
    </location>
</feature>
<accession>A0A9E6ZL42</accession>
<dbReference type="Pfam" id="PF00892">
    <property type="entry name" value="EamA"/>
    <property type="match status" value="2"/>
</dbReference>
<feature type="transmembrane region" description="Helical" evidence="6">
    <location>
        <begin position="149"/>
        <end position="169"/>
    </location>
</feature>
<dbReference type="PANTHER" id="PTHR32322:SF2">
    <property type="entry name" value="EAMA DOMAIN-CONTAINING PROTEIN"/>
    <property type="match status" value="1"/>
</dbReference>
<evidence type="ECO:0000256" key="1">
    <source>
        <dbReference type="ARBA" id="ARBA00004141"/>
    </source>
</evidence>
<dbReference type="AlphaFoldDB" id="A0A9E6ZL42"/>
<keyword evidence="3 6" id="KW-0812">Transmembrane</keyword>
<sequence>MNDQNKKWLYFIILSLIWGSSFILIKKGLVGLTSIQLGALRIFFTSVLLFSIGLGSLKEVKKEDWKWIFLSGLVGSGFPPFLFAIAQTRVDSAVASILNSLTPLNTFILGMLFFGFFLNRKQIFGVILGFIGTFILIASGQEIGTSDNYWYSFLIIIASVGYALNANIIKSHLSNVNALAITTGNFIFLIVPAVILLWYTGFFKTVFASPEMQTSVLYVFILSLFGTAMAKVFYNKLIQIASPVFASSVTYTMTLVAVLWGFLDGEKLSFYQLLGGAIILAGVYLSKRT</sequence>
<evidence type="ECO:0000256" key="6">
    <source>
        <dbReference type="SAM" id="Phobius"/>
    </source>
</evidence>
<feature type="transmembrane region" description="Helical" evidence="6">
    <location>
        <begin position="269"/>
        <end position="286"/>
    </location>
</feature>
<feature type="domain" description="EamA" evidence="7">
    <location>
        <begin position="9"/>
        <end position="137"/>
    </location>
</feature>
<evidence type="ECO:0000256" key="4">
    <source>
        <dbReference type="ARBA" id="ARBA00022989"/>
    </source>
</evidence>
<evidence type="ECO:0000259" key="7">
    <source>
        <dbReference type="Pfam" id="PF00892"/>
    </source>
</evidence>
<comment type="similarity">
    <text evidence="2">Belongs to the EamA transporter family.</text>
</comment>
<name>A0A9E6ZL42_9FLAO</name>
<dbReference type="Gene3D" id="1.10.3730.20">
    <property type="match status" value="1"/>
</dbReference>
<dbReference type="Proteomes" id="UP000831290">
    <property type="component" value="Chromosome"/>
</dbReference>
<organism evidence="8 9">
    <name type="scientific">Abyssalbus ytuae</name>
    <dbReference type="NCBI Taxonomy" id="2926907"/>
    <lineage>
        <taxon>Bacteria</taxon>
        <taxon>Pseudomonadati</taxon>
        <taxon>Bacteroidota</taxon>
        <taxon>Flavobacteriia</taxon>
        <taxon>Flavobacteriales</taxon>
        <taxon>Flavobacteriaceae</taxon>
        <taxon>Abyssalbus</taxon>
    </lineage>
</organism>
<dbReference type="SUPFAM" id="SSF103481">
    <property type="entry name" value="Multidrug resistance efflux transporter EmrE"/>
    <property type="match status" value="2"/>
</dbReference>
<evidence type="ECO:0000313" key="8">
    <source>
        <dbReference type="EMBL" id="UOB16235.1"/>
    </source>
</evidence>
<feature type="transmembrane region" description="Helical" evidence="6">
    <location>
        <begin position="67"/>
        <end position="86"/>
    </location>
</feature>
<keyword evidence="5 6" id="KW-0472">Membrane</keyword>
<dbReference type="GO" id="GO:0016020">
    <property type="term" value="C:membrane"/>
    <property type="evidence" value="ECO:0007669"/>
    <property type="project" value="UniProtKB-SubCell"/>
</dbReference>
<keyword evidence="4 6" id="KW-1133">Transmembrane helix</keyword>
<proteinExistence type="inferred from homology"/>
<keyword evidence="9" id="KW-1185">Reference proteome</keyword>
<feature type="transmembrane region" description="Helical" evidence="6">
    <location>
        <begin position="37"/>
        <end position="55"/>
    </location>
</feature>
<feature type="transmembrane region" description="Helical" evidence="6">
    <location>
        <begin position="176"/>
        <end position="199"/>
    </location>
</feature>
<dbReference type="KEGG" id="fbm:MQE35_10855"/>
<gene>
    <name evidence="8" type="ORF">MQE35_10855</name>
</gene>
<evidence type="ECO:0000256" key="3">
    <source>
        <dbReference type="ARBA" id="ARBA00022692"/>
    </source>
</evidence>
<feature type="transmembrane region" description="Helical" evidence="6">
    <location>
        <begin position="7"/>
        <end position="25"/>
    </location>
</feature>
<protein>
    <submittedName>
        <fullName evidence="8">DMT family transporter</fullName>
    </submittedName>
</protein>
<dbReference type="RefSeq" id="WP_255841402.1">
    <property type="nucleotide sequence ID" value="NZ_CP094358.1"/>
</dbReference>
<comment type="subcellular location">
    <subcellularLocation>
        <location evidence="1">Membrane</location>
        <topology evidence="1">Multi-pass membrane protein</topology>
    </subcellularLocation>
</comment>
<feature type="transmembrane region" description="Helical" evidence="6">
    <location>
        <begin position="92"/>
        <end position="116"/>
    </location>
</feature>
<feature type="domain" description="EamA" evidence="7">
    <location>
        <begin position="151"/>
        <end position="286"/>
    </location>
</feature>
<dbReference type="InterPro" id="IPR037185">
    <property type="entry name" value="EmrE-like"/>
</dbReference>
<dbReference type="PANTHER" id="PTHR32322">
    <property type="entry name" value="INNER MEMBRANE TRANSPORTER"/>
    <property type="match status" value="1"/>
</dbReference>
<evidence type="ECO:0000313" key="9">
    <source>
        <dbReference type="Proteomes" id="UP000831290"/>
    </source>
</evidence>
<evidence type="ECO:0000256" key="5">
    <source>
        <dbReference type="ARBA" id="ARBA00023136"/>
    </source>
</evidence>
<feature type="transmembrane region" description="Helical" evidence="6">
    <location>
        <begin position="241"/>
        <end position="263"/>
    </location>
</feature>
<reference evidence="8" key="1">
    <citation type="submission" date="2022-03" db="EMBL/GenBank/DDBJ databases">
        <title>Description of Abyssus ytuae gen. nov., sp. nov., a novel member of the family Flavobacteriaceae isolated from the sediment of Mariana Trench.</title>
        <authorList>
            <person name="Zhang J."/>
            <person name="Xu X."/>
        </authorList>
    </citation>
    <scope>NUCLEOTIDE SEQUENCE</scope>
    <source>
        <strain evidence="8">MT3330</strain>
    </source>
</reference>